<feature type="transmembrane region" description="Helical" evidence="6">
    <location>
        <begin position="730"/>
        <end position="749"/>
    </location>
</feature>
<evidence type="ECO:0000256" key="3">
    <source>
        <dbReference type="ARBA" id="ARBA00022692"/>
    </source>
</evidence>
<feature type="transmembrane region" description="Helical" evidence="6">
    <location>
        <begin position="336"/>
        <end position="359"/>
    </location>
</feature>
<dbReference type="InterPro" id="IPR003838">
    <property type="entry name" value="ABC3_permease_C"/>
</dbReference>
<evidence type="ECO:0000259" key="7">
    <source>
        <dbReference type="Pfam" id="PF02687"/>
    </source>
</evidence>
<keyword evidence="5 6" id="KW-0472">Membrane</keyword>
<sequence length="801" mass="88273">MWKNYLKIAFRSLRKRRLFSFVNVIGLVLGLVTFLTLFAFLATEWTYNDFHANKDRLYRVVVTDGNQDPNVYLPPGYATILKDQFADVEAVDRLAEFIGGGLIAIPGTDLAFKENQVSFVEGRFFEDFSFPILRGTADLSASQTAVITEELAKKYFGEEDALGKSFSLSNQFGKHDFTVTGVLAEIPARSDLAANIFISIHTLENPENRGGNDWADPNGVDSGFVNLFALSKSGVDAKDLSQQITDFIRKNPGSEEVTITLQPLTEMHLGSSISDSLPSYGSLATILVFAIMAFLILGIAYVNYLNLSSASILTRIKEIKMRKVLGAKSWQLAEQFMVETILLMVFATVIGISLVYLGQNLAESIIGKSIWMGAFQTPVFWILLVGVIGICALISGFYVVALSGKFDHKSELRFQAPSSEILKKSLVVFQFVISIGIIVCTLVIRDQLNFMQSKNLGMNLDQKIIVEGPDDVGENKKNKMANFKQSLLSQTFVKGLGASNALPGISYNFTAGGITPMVPRPEDKEKNYAMMIMDDQFIPTYEIELVAGRNFSQADAEQGWGAAKKLILNESSVRELGFESPADAIGKNILWGDPYEVIGVVKDYHHLSLREKISPMIFLPSQADGFFSLVVDPNQMADNLASIQSIYEEIFPGNPFTYFFMDEKFASQYQSEQQLSKAFTIAGILAILISCLGLFGLAAYTVQQRAKEIGIRKVLGASSGNLLSLVSKDFIIMVGIAMVFAFPLAWYAMRSWQEEFPYKAGLSVLSFLVAGGLTLLIAILTVGSQALKAAWSNPVDSIKDE</sequence>
<reference evidence="9 10" key="1">
    <citation type="submission" date="2021-03" db="EMBL/GenBank/DDBJ databases">
        <title>novel species isolated from a fishpond in China.</title>
        <authorList>
            <person name="Lu H."/>
            <person name="Cai Z."/>
        </authorList>
    </citation>
    <scope>NUCLEOTIDE SEQUENCE [LARGE SCALE GENOMIC DNA]</scope>
    <source>
        <strain evidence="9 10">YJ13C</strain>
    </source>
</reference>
<keyword evidence="3 6" id="KW-0812">Transmembrane</keyword>
<dbReference type="PANTHER" id="PTHR30572:SF18">
    <property type="entry name" value="ABC-TYPE MACROLIDE FAMILY EXPORT SYSTEM PERMEASE COMPONENT 2"/>
    <property type="match status" value="1"/>
</dbReference>
<dbReference type="Proteomes" id="UP000664480">
    <property type="component" value="Unassembled WGS sequence"/>
</dbReference>
<dbReference type="PANTHER" id="PTHR30572">
    <property type="entry name" value="MEMBRANE COMPONENT OF TRANSPORTER-RELATED"/>
    <property type="match status" value="1"/>
</dbReference>
<feature type="domain" description="MacB-like periplasmic core" evidence="8">
    <location>
        <begin position="515"/>
        <end position="622"/>
    </location>
</feature>
<evidence type="ECO:0000256" key="1">
    <source>
        <dbReference type="ARBA" id="ARBA00004651"/>
    </source>
</evidence>
<feature type="transmembrane region" description="Helical" evidence="6">
    <location>
        <begin position="678"/>
        <end position="702"/>
    </location>
</feature>
<protein>
    <submittedName>
        <fullName evidence="9">ABC transporter permease</fullName>
    </submittedName>
</protein>
<dbReference type="InterPro" id="IPR050250">
    <property type="entry name" value="Macrolide_Exporter_MacB"/>
</dbReference>
<evidence type="ECO:0000259" key="8">
    <source>
        <dbReference type="Pfam" id="PF12704"/>
    </source>
</evidence>
<organism evidence="9 10">
    <name type="scientific">Algoriphagus pacificus</name>
    <dbReference type="NCBI Taxonomy" id="2811234"/>
    <lineage>
        <taxon>Bacteria</taxon>
        <taxon>Pseudomonadati</taxon>
        <taxon>Bacteroidota</taxon>
        <taxon>Cytophagia</taxon>
        <taxon>Cytophagales</taxon>
        <taxon>Cyclobacteriaceae</taxon>
        <taxon>Algoriphagus</taxon>
    </lineage>
</organism>
<feature type="transmembrane region" description="Helical" evidence="6">
    <location>
        <begin position="280"/>
        <end position="305"/>
    </location>
</feature>
<feature type="domain" description="MacB-like periplasmic core" evidence="8">
    <location>
        <begin position="20"/>
        <end position="246"/>
    </location>
</feature>
<evidence type="ECO:0000313" key="9">
    <source>
        <dbReference type="EMBL" id="MBN7817345.1"/>
    </source>
</evidence>
<comment type="caution">
    <text evidence="9">The sequence shown here is derived from an EMBL/GenBank/DDBJ whole genome shotgun (WGS) entry which is preliminary data.</text>
</comment>
<comment type="subcellular location">
    <subcellularLocation>
        <location evidence="1">Cell membrane</location>
        <topology evidence="1">Multi-pass membrane protein</topology>
    </subcellularLocation>
</comment>
<dbReference type="EMBL" id="JAFKCU010000005">
    <property type="protein sequence ID" value="MBN7817345.1"/>
    <property type="molecule type" value="Genomic_DNA"/>
</dbReference>
<evidence type="ECO:0000256" key="2">
    <source>
        <dbReference type="ARBA" id="ARBA00022475"/>
    </source>
</evidence>
<feature type="transmembrane region" description="Helical" evidence="6">
    <location>
        <begin position="379"/>
        <end position="404"/>
    </location>
</feature>
<evidence type="ECO:0000256" key="4">
    <source>
        <dbReference type="ARBA" id="ARBA00022989"/>
    </source>
</evidence>
<feature type="transmembrane region" description="Helical" evidence="6">
    <location>
        <begin position="761"/>
        <end position="782"/>
    </location>
</feature>
<keyword evidence="4 6" id="KW-1133">Transmembrane helix</keyword>
<keyword evidence="2" id="KW-1003">Cell membrane</keyword>
<proteinExistence type="predicted"/>
<feature type="transmembrane region" description="Helical" evidence="6">
    <location>
        <begin position="21"/>
        <end position="42"/>
    </location>
</feature>
<evidence type="ECO:0000313" key="10">
    <source>
        <dbReference type="Proteomes" id="UP000664480"/>
    </source>
</evidence>
<accession>A0ABS3CM76</accession>
<evidence type="ECO:0000256" key="6">
    <source>
        <dbReference type="SAM" id="Phobius"/>
    </source>
</evidence>
<keyword evidence="10" id="KW-1185">Reference proteome</keyword>
<name>A0ABS3CM76_9BACT</name>
<gene>
    <name evidence="9" type="ORF">J0A69_18035</name>
</gene>
<dbReference type="Pfam" id="PF02687">
    <property type="entry name" value="FtsX"/>
    <property type="match status" value="2"/>
</dbReference>
<dbReference type="Pfam" id="PF12704">
    <property type="entry name" value="MacB_PCD"/>
    <property type="match status" value="2"/>
</dbReference>
<feature type="domain" description="ABC3 transporter permease C-terminal" evidence="7">
    <location>
        <begin position="291"/>
        <end position="400"/>
    </location>
</feature>
<evidence type="ECO:0000256" key="5">
    <source>
        <dbReference type="ARBA" id="ARBA00023136"/>
    </source>
</evidence>
<dbReference type="InterPro" id="IPR025857">
    <property type="entry name" value="MacB_PCD"/>
</dbReference>
<feature type="transmembrane region" description="Helical" evidence="6">
    <location>
        <begin position="425"/>
        <end position="444"/>
    </location>
</feature>
<dbReference type="RefSeq" id="WP_206588020.1">
    <property type="nucleotide sequence ID" value="NZ_JAFKCU010000005.1"/>
</dbReference>
<feature type="domain" description="ABC3 transporter permease C-terminal" evidence="7">
    <location>
        <begin position="681"/>
        <end position="794"/>
    </location>
</feature>